<dbReference type="PANTHER" id="PTHR35399:SF2">
    <property type="entry name" value="DUF839 DOMAIN-CONTAINING PROTEIN"/>
    <property type="match status" value="1"/>
</dbReference>
<protein>
    <submittedName>
        <fullName evidence="2">Uncharacterized protein</fullName>
    </submittedName>
</protein>
<organism evidence="2">
    <name type="scientific">Entomoneis paludosa</name>
    <dbReference type="NCBI Taxonomy" id="265537"/>
    <lineage>
        <taxon>Eukaryota</taxon>
        <taxon>Sar</taxon>
        <taxon>Stramenopiles</taxon>
        <taxon>Ochrophyta</taxon>
        <taxon>Bacillariophyta</taxon>
        <taxon>Bacillariophyceae</taxon>
        <taxon>Bacillariophycidae</taxon>
        <taxon>Entomoneidaceae</taxon>
        <taxon>Entomoneis</taxon>
    </lineage>
</organism>
<dbReference type="AlphaFoldDB" id="A0A7S3DTI1"/>
<feature type="chain" id="PRO_5030758038" evidence="1">
    <location>
        <begin position="24"/>
        <end position="682"/>
    </location>
</feature>
<feature type="signal peptide" evidence="1">
    <location>
        <begin position="1"/>
        <end position="23"/>
    </location>
</feature>
<dbReference type="EMBL" id="HBHT01028158">
    <property type="protein sequence ID" value="CAD9979410.1"/>
    <property type="molecule type" value="Transcribed_RNA"/>
</dbReference>
<gene>
    <name evidence="2" type="ORF">APAL1065_LOCUS18916</name>
</gene>
<name>A0A7S3DTI1_9STRA</name>
<reference evidence="2" key="1">
    <citation type="submission" date="2021-01" db="EMBL/GenBank/DDBJ databases">
        <authorList>
            <person name="Corre E."/>
            <person name="Pelletier E."/>
            <person name="Niang G."/>
            <person name="Scheremetjew M."/>
            <person name="Finn R."/>
            <person name="Kale V."/>
            <person name="Holt S."/>
            <person name="Cochrane G."/>
            <person name="Meng A."/>
            <person name="Brown T."/>
            <person name="Cohen L."/>
        </authorList>
    </citation>
    <scope>NUCLEOTIDE SEQUENCE</scope>
    <source>
        <strain evidence="2">CCMP125</strain>
    </source>
</reference>
<keyword evidence="1" id="KW-0732">Signal</keyword>
<evidence type="ECO:0000313" key="2">
    <source>
        <dbReference type="EMBL" id="CAD9979410.1"/>
    </source>
</evidence>
<evidence type="ECO:0000256" key="1">
    <source>
        <dbReference type="SAM" id="SignalP"/>
    </source>
</evidence>
<proteinExistence type="predicted"/>
<accession>A0A7S3DTI1</accession>
<sequence length="682" mass="75489">MIRSRILSLLVGGLLLLLPTAQSAPFQACQGPCFKDRDCEWGLNCFKSLQEEEGSCDNVTLETGGFCHAPLQPNELVLVGHQGVPSEAFPLQNCQGGCRHDGDCDWGLVCFHRDQNKQPIDGCTGLGQYGWDYCHQAPSSTLVLVANTSGWPETAFPLQECQGECQTNEDCDVGLVCHKRRDQTPIAGCEGRGRPGSDYCGRPVDNRQLTLVASLEGEPATAFPLLPCQGHCTTDDDCIGDYACIERSEDDWLIPGCQGTSLWDRNYCSAMTYIPGHGTVFEHGLELSQGLTAKIVARAGKHVRLRGGALSPDVFHTLPDGAAVFSEPNGSGGWVYVSNSEDAVDGGVGALYFDNKGRLIHYERLLTGQTRRNCGGGKSWWGTYLSCEEHADGAKVWEVDPWNKIARPTIIDDTVGSFYESAAYDNRNPQDPKFYVTMDRNNGPLLRLSPDSQAVQEALESGDYSNLLHTSGDQVYEYLLLDYVDEFDAKASSHLGQGSFTWTTNYTKAKENAALHYKYSEGLDIREGVLYMTTKREQLLFILNLDNQTFDEYSAQSGAFDSDPDQIASILRRDEVQETNIHGNETVVQEELKTILYFCEDGGANCGVHGRDVDGNFYTILQSMDPKLWGETTGLAFSPDYMRMYVSFQKPGIIFEVRRIDGFPFDGGLLDIKYHEDNEDDD</sequence>
<dbReference type="PANTHER" id="PTHR35399">
    <property type="entry name" value="SLR8030 PROTEIN"/>
    <property type="match status" value="1"/>
</dbReference>
<dbReference type="SUPFAM" id="SSF50956">
    <property type="entry name" value="Thermostable phytase (3-phytase)"/>
    <property type="match status" value="1"/>
</dbReference>